<accession>A0AAJ3NKT2</accession>
<dbReference type="Proteomes" id="UP000193387">
    <property type="component" value="Unassembled WGS sequence"/>
</dbReference>
<feature type="transmembrane region" description="Helical" evidence="5">
    <location>
        <begin position="150"/>
        <end position="169"/>
    </location>
</feature>
<dbReference type="EMBL" id="LQPR01000081">
    <property type="protein sequence ID" value="ORW64505.1"/>
    <property type="molecule type" value="Genomic_DNA"/>
</dbReference>
<feature type="transmembrane region" description="Helical" evidence="5">
    <location>
        <begin position="392"/>
        <end position="409"/>
    </location>
</feature>
<feature type="transmembrane region" description="Helical" evidence="5">
    <location>
        <begin position="52"/>
        <end position="69"/>
    </location>
</feature>
<comment type="caution">
    <text evidence="7">The sequence shown here is derived from an EMBL/GenBank/DDBJ whole genome shotgun (WGS) entry which is preliminary data.</text>
</comment>
<evidence type="ECO:0000256" key="3">
    <source>
        <dbReference type="ARBA" id="ARBA00022989"/>
    </source>
</evidence>
<protein>
    <submittedName>
        <fullName evidence="7">Fusaric acid resistance protein</fullName>
    </submittedName>
</protein>
<feature type="transmembrane region" description="Helical" evidence="5">
    <location>
        <begin position="481"/>
        <end position="502"/>
    </location>
</feature>
<feature type="transmembrane region" description="Helical" evidence="5">
    <location>
        <begin position="514"/>
        <end position="532"/>
    </location>
</feature>
<dbReference type="AlphaFoldDB" id="A0AAJ3NKT2"/>
<comment type="subcellular location">
    <subcellularLocation>
        <location evidence="1">Membrane</location>
        <topology evidence="1">Multi-pass membrane protein</topology>
    </subcellularLocation>
</comment>
<feature type="transmembrane region" description="Helical" evidence="5">
    <location>
        <begin position="101"/>
        <end position="120"/>
    </location>
</feature>
<keyword evidence="4 5" id="KW-0472">Membrane</keyword>
<gene>
    <name evidence="7" type="ORF">AWC23_24570</name>
</gene>
<evidence type="ECO:0000256" key="2">
    <source>
        <dbReference type="ARBA" id="ARBA00022692"/>
    </source>
</evidence>
<feature type="domain" description="Integral membrane bound transporter" evidence="6">
    <location>
        <begin position="401"/>
        <end position="525"/>
    </location>
</feature>
<evidence type="ECO:0000313" key="7">
    <source>
        <dbReference type="EMBL" id="ORW64505.1"/>
    </source>
</evidence>
<dbReference type="Pfam" id="PF13515">
    <property type="entry name" value="FUSC_2"/>
    <property type="match status" value="1"/>
</dbReference>
<dbReference type="GO" id="GO:0016020">
    <property type="term" value="C:membrane"/>
    <property type="evidence" value="ECO:0007669"/>
    <property type="project" value="UniProtKB-SubCell"/>
</dbReference>
<evidence type="ECO:0000256" key="5">
    <source>
        <dbReference type="SAM" id="Phobius"/>
    </source>
</evidence>
<proteinExistence type="predicted"/>
<reference evidence="7 8" key="1">
    <citation type="submission" date="2016-01" db="EMBL/GenBank/DDBJ databases">
        <title>The new phylogeny of the genus Mycobacterium.</title>
        <authorList>
            <person name="Tarcisio F."/>
            <person name="Conor M."/>
            <person name="Antonella G."/>
            <person name="Elisabetta G."/>
            <person name="Giulia F.S."/>
            <person name="Sara T."/>
            <person name="Anna F."/>
            <person name="Clotilde B."/>
            <person name="Roberto B."/>
            <person name="Veronica D.S."/>
            <person name="Fabio R."/>
            <person name="Monica P."/>
            <person name="Olivier J."/>
            <person name="Enrico T."/>
            <person name="Nicola S."/>
        </authorList>
    </citation>
    <scope>NUCLEOTIDE SEQUENCE [LARGE SCALE GENOMIC DNA]</scope>
    <source>
        <strain evidence="7 8">DSM 44616</strain>
    </source>
</reference>
<keyword evidence="3 5" id="KW-1133">Transmembrane helix</keyword>
<evidence type="ECO:0000256" key="4">
    <source>
        <dbReference type="ARBA" id="ARBA00023136"/>
    </source>
</evidence>
<keyword evidence="8" id="KW-1185">Reference proteome</keyword>
<dbReference type="RefSeq" id="WP_085258240.1">
    <property type="nucleotide sequence ID" value="NZ_AP022573.1"/>
</dbReference>
<evidence type="ECO:0000313" key="8">
    <source>
        <dbReference type="Proteomes" id="UP000193387"/>
    </source>
</evidence>
<keyword evidence="2 5" id="KW-0812">Transmembrane</keyword>
<evidence type="ECO:0000259" key="6">
    <source>
        <dbReference type="Pfam" id="PF13515"/>
    </source>
</evidence>
<dbReference type="InterPro" id="IPR049453">
    <property type="entry name" value="Memb_transporter_dom"/>
</dbReference>
<feature type="transmembrane region" description="Helical" evidence="5">
    <location>
        <begin position="415"/>
        <end position="432"/>
    </location>
</feature>
<name>A0AAJ3NKT2_9MYCO</name>
<organism evidence="7 8">
    <name type="scientific">Mycobacterium saskatchewanense</name>
    <dbReference type="NCBI Taxonomy" id="220927"/>
    <lineage>
        <taxon>Bacteria</taxon>
        <taxon>Bacillati</taxon>
        <taxon>Actinomycetota</taxon>
        <taxon>Actinomycetes</taxon>
        <taxon>Mycobacteriales</taxon>
        <taxon>Mycobacteriaceae</taxon>
        <taxon>Mycobacterium</taxon>
        <taxon>Mycobacterium simiae complex</taxon>
    </lineage>
</organism>
<evidence type="ECO:0000256" key="1">
    <source>
        <dbReference type="ARBA" id="ARBA00004141"/>
    </source>
</evidence>
<feature type="transmembrane region" description="Helical" evidence="5">
    <location>
        <begin position="76"/>
        <end position="95"/>
    </location>
</feature>
<sequence length="719" mass="75502">MLIRIPSIRQTWQLLRTKDPEGDALRRAIRAAIAVPVTTGFAFLVVGGKAVPLYALLGAFWLLVVTDFPGNRQQRVVAYLGLAANGFALISLGTLVAPNAWLAVTLTLVLGVVASLAGMLSSTMSAGQRATLLFYIWPVCTPAGPLGDRLLGWVIALVICVPAALFVLPPRHYDELRRRAARVCAALADRMEGAGSAQDVTEAMDALRANFLAASSRPVGLSAGSRALVRLVDFLELIADVVDDRTASVLGAVNTPAVDVLRCCARMLDASLTAELPANRAALDEALPRLRSRARHEYRDNVALVLAAPDDVAAVAVGRRLLECRVIATTVALAGRVIVAAVAADARPVWARALGLRLPPTGFADRLSPETVAGTMTLSAFLAARSVAAHNGLRMGVGLALAVAVAHLHLVDRGFWVVVGTMLVLSSSALATRTKVVQAVTGTAVGIVFGGLLVAAVGVTPGVQWLLVPITVFASTYLPRFVSFAAAQAVGTLNLLTILSLTLPTGWRIGLLRIEDIAVGAAVGMGVSLLLWPRGATAAVSALIDAARDVNVRYLRAAVLRVTRHRPGDDADLAVLSHDALVGSRRVDDAVRHYLSETGSGADLRTPVVRAANRATWVRLTADMIADIRTLPPAGACPATRSLLEAHLDFAVEQIAGRVDTGDTVGRPMAGEFVRALRAESPAGPEAVEAAQPLVTVAANLAQLELIAARSRETVAQPL</sequence>
<feature type="transmembrane region" description="Helical" evidence="5">
    <location>
        <begin position="439"/>
        <end position="461"/>
    </location>
</feature>